<proteinExistence type="predicted"/>
<name>A0A4V2W567_9FIRM</name>
<dbReference type="RefSeq" id="WP_066451093.1">
    <property type="nucleotide sequence ID" value="NZ_CAUWFI010000021.1"/>
</dbReference>
<accession>A0A4V2W567</accession>
<evidence type="ECO:0008006" key="5">
    <source>
        <dbReference type="Google" id="ProtNLM"/>
    </source>
</evidence>
<keyword evidence="4" id="KW-1185">Reference proteome</keyword>
<protein>
    <recommendedName>
        <fullName evidence="5">Lipoprotein</fullName>
    </recommendedName>
</protein>
<dbReference type="GeneID" id="98915640"/>
<feature type="region of interest" description="Disordered" evidence="1">
    <location>
        <begin position="22"/>
        <end position="51"/>
    </location>
</feature>
<organism evidence="3 4">
    <name type="scientific">Longibaculum muris</name>
    <dbReference type="NCBI Taxonomy" id="1796628"/>
    <lineage>
        <taxon>Bacteria</taxon>
        <taxon>Bacillati</taxon>
        <taxon>Bacillota</taxon>
        <taxon>Erysipelotrichia</taxon>
        <taxon>Erysipelotrichales</taxon>
        <taxon>Coprobacillaceae</taxon>
        <taxon>Longibaculum</taxon>
    </lineage>
</organism>
<reference evidence="3 4" key="1">
    <citation type="submission" date="2019-03" db="EMBL/GenBank/DDBJ databases">
        <title>Genomic Encyclopedia of Type Strains, Phase IV (KMG-IV): sequencing the most valuable type-strain genomes for metagenomic binning, comparative biology and taxonomic classification.</title>
        <authorList>
            <person name="Goeker M."/>
        </authorList>
    </citation>
    <scope>NUCLEOTIDE SEQUENCE [LARGE SCALE GENOMIC DNA]</scope>
    <source>
        <strain evidence="3 4">DSM 29487</strain>
    </source>
</reference>
<sequence>MKKILACMLCLALFTGCGNDDAKNNKTNSSSDNNVTENNTNKQATNDQTDDWYSRFENGLKGRNIAYSSKNALDASSVGGAEGYRYTTDNGNIDVYRFDDGDDYDRIVKEKKIGEDGRKVEVNDHMIIVSDGLSEDVLDVFRGLK</sequence>
<evidence type="ECO:0000256" key="2">
    <source>
        <dbReference type="SAM" id="SignalP"/>
    </source>
</evidence>
<feature type="compositionally biased region" description="Polar residues" evidence="1">
    <location>
        <begin position="35"/>
        <end position="47"/>
    </location>
</feature>
<keyword evidence="2" id="KW-0732">Signal</keyword>
<feature type="chain" id="PRO_5020758956" description="Lipoprotein" evidence="2">
    <location>
        <begin position="23"/>
        <end position="145"/>
    </location>
</feature>
<dbReference type="EMBL" id="SMCQ01000012">
    <property type="protein sequence ID" value="TCV98589.1"/>
    <property type="molecule type" value="Genomic_DNA"/>
</dbReference>
<evidence type="ECO:0000256" key="1">
    <source>
        <dbReference type="SAM" id="MobiDB-lite"/>
    </source>
</evidence>
<dbReference type="Proteomes" id="UP000295515">
    <property type="component" value="Unassembled WGS sequence"/>
</dbReference>
<gene>
    <name evidence="3" type="ORF">EDD60_11285</name>
</gene>
<feature type="compositionally biased region" description="Low complexity" evidence="1">
    <location>
        <begin position="25"/>
        <end position="34"/>
    </location>
</feature>
<evidence type="ECO:0000313" key="4">
    <source>
        <dbReference type="Proteomes" id="UP000295515"/>
    </source>
</evidence>
<dbReference type="AlphaFoldDB" id="A0A4V2W567"/>
<feature type="signal peptide" evidence="2">
    <location>
        <begin position="1"/>
        <end position="22"/>
    </location>
</feature>
<dbReference type="PROSITE" id="PS51257">
    <property type="entry name" value="PROKAR_LIPOPROTEIN"/>
    <property type="match status" value="1"/>
</dbReference>
<evidence type="ECO:0000313" key="3">
    <source>
        <dbReference type="EMBL" id="TCV98589.1"/>
    </source>
</evidence>
<comment type="caution">
    <text evidence="3">The sequence shown here is derived from an EMBL/GenBank/DDBJ whole genome shotgun (WGS) entry which is preliminary data.</text>
</comment>